<comment type="similarity">
    <text evidence="1 2">Belongs to the small heat shock protein (HSP20) family.</text>
</comment>
<dbReference type="Pfam" id="PF00011">
    <property type="entry name" value="HSP20"/>
    <property type="match status" value="1"/>
</dbReference>
<dbReference type="SUPFAM" id="SSF49764">
    <property type="entry name" value="HSP20-like chaperones"/>
    <property type="match status" value="1"/>
</dbReference>
<dbReference type="AlphaFoldDB" id="A0AAN8G1F4"/>
<evidence type="ECO:0000256" key="1">
    <source>
        <dbReference type="PROSITE-ProRule" id="PRU00285"/>
    </source>
</evidence>
<gene>
    <name evidence="4" type="ORF">GCK32_004183</name>
</gene>
<dbReference type="CDD" id="cd06526">
    <property type="entry name" value="metazoan_ACD"/>
    <property type="match status" value="1"/>
</dbReference>
<dbReference type="PANTHER" id="PTHR45640">
    <property type="entry name" value="HEAT SHOCK PROTEIN HSP-12.2-RELATED"/>
    <property type="match status" value="1"/>
</dbReference>
<dbReference type="PROSITE" id="PS01031">
    <property type="entry name" value="SHSP"/>
    <property type="match status" value="1"/>
</dbReference>
<dbReference type="GO" id="GO:0036498">
    <property type="term" value="P:IRE1-mediated unfolded protein response"/>
    <property type="evidence" value="ECO:0007669"/>
    <property type="project" value="TreeGrafter"/>
</dbReference>
<evidence type="ECO:0000313" key="5">
    <source>
        <dbReference type="Proteomes" id="UP001331761"/>
    </source>
</evidence>
<dbReference type="InterPro" id="IPR002068">
    <property type="entry name" value="A-crystallin/Hsp20_dom"/>
</dbReference>
<reference evidence="4 5" key="1">
    <citation type="submission" date="2019-10" db="EMBL/GenBank/DDBJ databases">
        <title>Assembly and Annotation for the nematode Trichostrongylus colubriformis.</title>
        <authorList>
            <person name="Martin J."/>
        </authorList>
    </citation>
    <scope>NUCLEOTIDE SEQUENCE [LARGE SCALE GENOMIC DNA]</scope>
    <source>
        <strain evidence="4">G859</strain>
        <tissue evidence="4">Whole worm</tissue>
    </source>
</reference>
<dbReference type="Proteomes" id="UP001331761">
    <property type="component" value="Unassembled WGS sequence"/>
</dbReference>
<protein>
    <submittedName>
        <fullName evidence="4">Molecular chaperone</fullName>
    </submittedName>
</protein>
<proteinExistence type="inferred from homology"/>
<dbReference type="InterPro" id="IPR001436">
    <property type="entry name" value="Alpha-crystallin/sHSP_animal"/>
</dbReference>
<dbReference type="InterPro" id="IPR008978">
    <property type="entry name" value="HSP20-like_chaperone"/>
</dbReference>
<name>A0AAN8G1F4_TRICO</name>
<organism evidence="4 5">
    <name type="scientific">Trichostrongylus colubriformis</name>
    <name type="common">Black scour worm</name>
    <dbReference type="NCBI Taxonomy" id="6319"/>
    <lineage>
        <taxon>Eukaryota</taxon>
        <taxon>Metazoa</taxon>
        <taxon>Ecdysozoa</taxon>
        <taxon>Nematoda</taxon>
        <taxon>Chromadorea</taxon>
        <taxon>Rhabditida</taxon>
        <taxon>Rhabditina</taxon>
        <taxon>Rhabditomorpha</taxon>
        <taxon>Strongyloidea</taxon>
        <taxon>Trichostrongylidae</taxon>
        <taxon>Trichostrongylus</taxon>
    </lineage>
</organism>
<accession>A0AAN8G1F4</accession>
<dbReference type="GO" id="GO:0005737">
    <property type="term" value="C:cytoplasm"/>
    <property type="evidence" value="ECO:0007669"/>
    <property type="project" value="TreeGrafter"/>
</dbReference>
<evidence type="ECO:0000313" key="4">
    <source>
        <dbReference type="EMBL" id="KAK5984590.1"/>
    </source>
</evidence>
<comment type="caution">
    <text evidence="4">The sequence shown here is derived from an EMBL/GenBank/DDBJ whole genome shotgun (WGS) entry which is preliminary data.</text>
</comment>
<evidence type="ECO:0000256" key="2">
    <source>
        <dbReference type="RuleBase" id="RU003616"/>
    </source>
</evidence>
<dbReference type="Gene3D" id="2.60.40.790">
    <property type="match status" value="1"/>
</dbReference>
<dbReference type="PANTHER" id="PTHR45640:SF29">
    <property type="entry name" value="SHSP DOMAIN-CONTAINING PROTEIN"/>
    <property type="match status" value="1"/>
</dbReference>
<dbReference type="GO" id="GO:0005634">
    <property type="term" value="C:nucleus"/>
    <property type="evidence" value="ECO:0007669"/>
    <property type="project" value="TreeGrafter"/>
</dbReference>
<keyword evidence="5" id="KW-1185">Reference proteome</keyword>
<dbReference type="GO" id="GO:0009408">
    <property type="term" value="P:response to heat"/>
    <property type="evidence" value="ECO:0007669"/>
    <property type="project" value="TreeGrafter"/>
</dbReference>
<feature type="domain" description="SHSP" evidence="3">
    <location>
        <begin position="43"/>
        <end position="149"/>
    </location>
</feature>
<evidence type="ECO:0000259" key="3">
    <source>
        <dbReference type="PROSITE" id="PS01031"/>
    </source>
</evidence>
<dbReference type="GO" id="GO:0051082">
    <property type="term" value="F:unfolded protein binding"/>
    <property type="evidence" value="ECO:0007669"/>
    <property type="project" value="TreeGrafter"/>
</dbReference>
<dbReference type="EMBL" id="WIXE01002694">
    <property type="protein sequence ID" value="KAK5984590.1"/>
    <property type="molecule type" value="Genomic_DNA"/>
</dbReference>
<sequence length="152" mass="17782">SKMDRRFRVPPFSPIGFHSRFFDDFSDFDRPLHRPYWMDQTMLSGHRIGEGIDVVDNDREYSVSVDVSQFEPEELTVNIVDNVLTIEGKHDEKTDKFGKVERHFLRKYDLPSTVKADEVKSELSKEGVLTVKYYRQPEHQPKVIPIAIQSKP</sequence>
<dbReference type="GO" id="GO:0042026">
    <property type="term" value="P:protein refolding"/>
    <property type="evidence" value="ECO:0007669"/>
    <property type="project" value="TreeGrafter"/>
</dbReference>
<feature type="non-terminal residue" evidence="4">
    <location>
        <position position="1"/>
    </location>
</feature>